<organism evidence="1 2">
    <name type="scientific">Peronosclerospora sorghi</name>
    <dbReference type="NCBI Taxonomy" id="230839"/>
    <lineage>
        <taxon>Eukaryota</taxon>
        <taxon>Sar</taxon>
        <taxon>Stramenopiles</taxon>
        <taxon>Oomycota</taxon>
        <taxon>Peronosporomycetes</taxon>
        <taxon>Peronosporales</taxon>
        <taxon>Peronosporaceae</taxon>
        <taxon>Peronosclerospora</taxon>
    </lineage>
</organism>
<protein>
    <submittedName>
        <fullName evidence="1">Uncharacterized protein</fullName>
    </submittedName>
</protein>
<proteinExistence type="predicted"/>
<sequence length="729" mass="81745">MTSVGHERDQTHGMHQRAMRQITDVFSVCLNSTRRKEQWACLRRDKQLELYAKRTDRGVSRASCVYYLAVNEASCGFDETLALFDVDSTAPFCFMMQLVHGRNVRDGTILACRSPGDQATRDTHHAAIRFTYHDPRKSVLQPKQELRFFQTVHVLHPRVVSDSYDGPVSTTLAVHKRTLALNWLPYPRGLETVGPPSQVDLHYTLIVEEIASHRLRLSCVTSSFSDRNDGPMSGSRAAARAIARRLALQSVEKLESAVVASRVGTQRVLARHEWVHDHDRTNCVICWKKFSAWFRRRHHCRLCGEVVCASCCAWRIVHHVGTPANVSKTRVCHLCCNHVRTKTPPVSSNVHRPSRKTHAASHETWHVQDAEADVPLLMDDELPACLKRVASPYVILPPPSPDFGRREHLDATSWTHDDGDGYIGTYPKTTPTKVQSKILSIKTLGKKKTWCPHSWSHQTKSNDSTSTRHAPSSGYSDSRSYLHPAAKLHKVSPMACLVTDESSYSSESSAFFPSYEVKDATSLDDRRTSLMSSTIGLLEHEEDAAAVEVPKLDARREDARLALLDVLVSPACTLIDRTMMHQSCTLAATVFQLSAAFIARVDAHDLVLEHVFGACPLSPQDHVPRSDTLCDFVLCQPMHEPFLVRDCVSDPRTRTCAMVHELRMRAFIGINICVRNLPIACLCAYDQHETSLNGHDVALKTSVELLQLETTVDQMEQELERLVHGVGTP</sequence>
<gene>
    <name evidence="1" type="ORF">PsorP6_000724</name>
</gene>
<accession>A0ACC0WX79</accession>
<dbReference type="EMBL" id="CM047580">
    <property type="protein sequence ID" value="KAI9923177.1"/>
    <property type="molecule type" value="Genomic_DNA"/>
</dbReference>
<keyword evidence="2" id="KW-1185">Reference proteome</keyword>
<dbReference type="Proteomes" id="UP001163321">
    <property type="component" value="Chromosome 1"/>
</dbReference>
<evidence type="ECO:0000313" key="2">
    <source>
        <dbReference type="Proteomes" id="UP001163321"/>
    </source>
</evidence>
<reference evidence="1 2" key="1">
    <citation type="journal article" date="2022" name="bioRxiv">
        <title>The genome of the oomycete Peronosclerospora sorghi, a cosmopolitan pathogen of maize and sorghum, is inflated with dispersed pseudogenes.</title>
        <authorList>
            <person name="Fletcher K."/>
            <person name="Martin F."/>
            <person name="Isakeit T."/>
            <person name="Cavanaugh K."/>
            <person name="Magill C."/>
            <person name="Michelmore R."/>
        </authorList>
    </citation>
    <scope>NUCLEOTIDE SEQUENCE [LARGE SCALE GENOMIC DNA]</scope>
    <source>
        <strain evidence="1">P6</strain>
    </source>
</reference>
<comment type="caution">
    <text evidence="1">The sequence shown here is derived from an EMBL/GenBank/DDBJ whole genome shotgun (WGS) entry which is preliminary data.</text>
</comment>
<name>A0ACC0WX79_9STRA</name>
<evidence type="ECO:0000313" key="1">
    <source>
        <dbReference type="EMBL" id="KAI9923177.1"/>
    </source>
</evidence>